<organism evidence="2 3">
    <name type="scientific">Funneliformis geosporum</name>
    <dbReference type="NCBI Taxonomy" id="1117311"/>
    <lineage>
        <taxon>Eukaryota</taxon>
        <taxon>Fungi</taxon>
        <taxon>Fungi incertae sedis</taxon>
        <taxon>Mucoromycota</taxon>
        <taxon>Glomeromycotina</taxon>
        <taxon>Glomeromycetes</taxon>
        <taxon>Glomerales</taxon>
        <taxon>Glomeraceae</taxon>
        <taxon>Funneliformis</taxon>
    </lineage>
</organism>
<evidence type="ECO:0000313" key="2">
    <source>
        <dbReference type="EMBL" id="CAI2196308.1"/>
    </source>
</evidence>
<keyword evidence="3" id="KW-1185">Reference proteome</keyword>
<feature type="non-terminal residue" evidence="2">
    <location>
        <position position="1"/>
    </location>
</feature>
<dbReference type="Proteomes" id="UP001153678">
    <property type="component" value="Unassembled WGS sequence"/>
</dbReference>
<sequence length="160" mass="18369">MDVDVNIDSRISSGNSRKNESRDKNLKNIDSIFQISERSKKKYDKLEDKDLVYKARSGRSTYDLKEDSFPLNILDEYRGGISIKYGVHENLANITKRSAENHTSANGIREVMKEIALTDTLNYSVTVCKYERNPSAFALDQYEAWYNINAWGPIIDRAYG</sequence>
<dbReference type="EMBL" id="CAMKVN010014022">
    <property type="protein sequence ID" value="CAI2196308.1"/>
    <property type="molecule type" value="Genomic_DNA"/>
</dbReference>
<accession>A0A9W4T7N5</accession>
<dbReference type="OrthoDB" id="2440340at2759"/>
<feature type="region of interest" description="Disordered" evidence="1">
    <location>
        <begin position="1"/>
        <end position="23"/>
    </location>
</feature>
<comment type="caution">
    <text evidence="2">The sequence shown here is derived from an EMBL/GenBank/DDBJ whole genome shotgun (WGS) entry which is preliminary data.</text>
</comment>
<protein>
    <submittedName>
        <fullName evidence="2">505_t:CDS:1</fullName>
    </submittedName>
</protein>
<gene>
    <name evidence="2" type="ORF">FWILDA_LOCUS17513</name>
</gene>
<evidence type="ECO:0000256" key="1">
    <source>
        <dbReference type="SAM" id="MobiDB-lite"/>
    </source>
</evidence>
<dbReference type="AlphaFoldDB" id="A0A9W4T7N5"/>
<proteinExistence type="predicted"/>
<name>A0A9W4T7N5_9GLOM</name>
<evidence type="ECO:0000313" key="3">
    <source>
        <dbReference type="Proteomes" id="UP001153678"/>
    </source>
</evidence>
<reference evidence="2" key="1">
    <citation type="submission" date="2022-08" db="EMBL/GenBank/DDBJ databases">
        <authorList>
            <person name="Kallberg Y."/>
            <person name="Tangrot J."/>
            <person name="Rosling A."/>
        </authorList>
    </citation>
    <scope>NUCLEOTIDE SEQUENCE</scope>
    <source>
        <strain evidence="2">Wild A</strain>
    </source>
</reference>